<dbReference type="Pfam" id="PF02575">
    <property type="entry name" value="YbaB_DNA_bd"/>
    <property type="match status" value="1"/>
</dbReference>
<accession>A0A367FQH6</accession>
<name>A0A367FQH6_9ACTN</name>
<reference evidence="1 2" key="1">
    <citation type="submission" date="2018-06" db="EMBL/GenBank/DDBJ databases">
        <title>Sphaerisporangium craniellae sp. nov., isolated from a marine sponge in the South China Sea.</title>
        <authorList>
            <person name="Li L."/>
        </authorList>
    </citation>
    <scope>NUCLEOTIDE SEQUENCE [LARGE SCALE GENOMIC DNA]</scope>
    <source>
        <strain evidence="1 2">CCTCC AA 208026</strain>
    </source>
</reference>
<evidence type="ECO:0000313" key="1">
    <source>
        <dbReference type="EMBL" id="RCG32638.1"/>
    </source>
</evidence>
<dbReference type="SUPFAM" id="SSF82607">
    <property type="entry name" value="YbaB-like"/>
    <property type="match status" value="1"/>
</dbReference>
<proteinExistence type="predicted"/>
<dbReference type="Proteomes" id="UP000253094">
    <property type="component" value="Unassembled WGS sequence"/>
</dbReference>
<sequence length="132" mass="14387">MFDPGDFQLDDLDRVAEQSRQAVQRLSGVLGELKTIRGVGEAADGLIAAVVDGGGQIQEVTLDPRAMRLDSRSIAQAVTEAVRAAQQDARRRNDELLRDAMGGDLAFDPQNLDGVQSWLQDAARSMKDSWPH</sequence>
<dbReference type="InterPro" id="IPR004401">
    <property type="entry name" value="YbaB/EbfC"/>
</dbReference>
<keyword evidence="2" id="KW-1185">Reference proteome</keyword>
<protein>
    <submittedName>
        <fullName evidence="1">YbaB/EbfC family DNA-binding protein</fullName>
    </submittedName>
</protein>
<dbReference type="RefSeq" id="WP_114027273.1">
    <property type="nucleotide sequence ID" value="NZ_QOIL01000002.1"/>
</dbReference>
<keyword evidence="1" id="KW-0238">DNA-binding</keyword>
<gene>
    <name evidence="1" type="ORF">DQ384_03870</name>
</gene>
<dbReference type="AlphaFoldDB" id="A0A367FQH6"/>
<organism evidence="1 2">
    <name type="scientific">Sphaerisporangium album</name>
    <dbReference type="NCBI Taxonomy" id="509200"/>
    <lineage>
        <taxon>Bacteria</taxon>
        <taxon>Bacillati</taxon>
        <taxon>Actinomycetota</taxon>
        <taxon>Actinomycetes</taxon>
        <taxon>Streptosporangiales</taxon>
        <taxon>Streptosporangiaceae</taxon>
        <taxon>Sphaerisporangium</taxon>
    </lineage>
</organism>
<dbReference type="EMBL" id="QOIL01000002">
    <property type="protein sequence ID" value="RCG32638.1"/>
    <property type="molecule type" value="Genomic_DNA"/>
</dbReference>
<dbReference type="OrthoDB" id="3515762at2"/>
<comment type="caution">
    <text evidence="1">The sequence shown here is derived from an EMBL/GenBank/DDBJ whole genome shotgun (WGS) entry which is preliminary data.</text>
</comment>
<dbReference type="InterPro" id="IPR036894">
    <property type="entry name" value="YbaB-like_sf"/>
</dbReference>
<evidence type="ECO:0000313" key="2">
    <source>
        <dbReference type="Proteomes" id="UP000253094"/>
    </source>
</evidence>
<dbReference type="Gene3D" id="3.30.1310.10">
    <property type="entry name" value="Nucleoid-associated protein YbaB-like domain"/>
    <property type="match status" value="1"/>
</dbReference>
<dbReference type="GO" id="GO:0003677">
    <property type="term" value="F:DNA binding"/>
    <property type="evidence" value="ECO:0007669"/>
    <property type="project" value="UniProtKB-KW"/>
</dbReference>